<dbReference type="OrthoDB" id="2430695at2759"/>
<protein>
    <submittedName>
        <fullName evidence="1">Uncharacterized protein</fullName>
    </submittedName>
</protein>
<evidence type="ECO:0000313" key="2">
    <source>
        <dbReference type="Proteomes" id="UP000266673"/>
    </source>
</evidence>
<dbReference type="AlphaFoldDB" id="A0A397U0M3"/>
<gene>
    <name evidence="1" type="ORF">C2G38_2254811</name>
</gene>
<comment type="caution">
    <text evidence="1">The sequence shown here is derived from an EMBL/GenBank/DDBJ whole genome shotgun (WGS) entry which is preliminary data.</text>
</comment>
<accession>A0A397U0M3</accession>
<sequence>MTTHKYFNQAYTEWNIINFLNQCNEEPFQLKIDLYLRSLENIINCGEGNRREKAQFLFDKYKSCTQPDYKLARKWNNERANKQIHFHQPTFTSGGTNNVNISGITNGGTFVAKRDHEEMHKYSDHKYFEQESKWDILEFLDECVLEPLERKIECYIRCLETIADTEKGRRREQAKQQMKLKAGSTLNQLGYSGSRPDYHIAKNWDNDRKSSINLYQPIFNDSLGVANIRGGTVIIGSKEKMPLEASSSD</sequence>
<feature type="non-terminal residue" evidence="1">
    <location>
        <position position="249"/>
    </location>
</feature>
<dbReference type="Proteomes" id="UP000266673">
    <property type="component" value="Unassembled WGS sequence"/>
</dbReference>
<evidence type="ECO:0000313" key="1">
    <source>
        <dbReference type="EMBL" id="RIB03740.1"/>
    </source>
</evidence>
<reference evidence="1 2" key="1">
    <citation type="submission" date="2018-06" db="EMBL/GenBank/DDBJ databases">
        <title>Comparative genomics reveals the genomic features of Rhizophagus irregularis, R. cerebriforme, R. diaphanum and Gigaspora rosea, and their symbiotic lifestyle signature.</title>
        <authorList>
            <person name="Morin E."/>
            <person name="San Clemente H."/>
            <person name="Chen E.C.H."/>
            <person name="De La Providencia I."/>
            <person name="Hainaut M."/>
            <person name="Kuo A."/>
            <person name="Kohler A."/>
            <person name="Murat C."/>
            <person name="Tang N."/>
            <person name="Roy S."/>
            <person name="Loubradou J."/>
            <person name="Henrissat B."/>
            <person name="Grigoriev I.V."/>
            <person name="Corradi N."/>
            <person name="Roux C."/>
            <person name="Martin F.M."/>
        </authorList>
    </citation>
    <scope>NUCLEOTIDE SEQUENCE [LARGE SCALE GENOMIC DNA]</scope>
    <source>
        <strain evidence="1 2">DAOM 194757</strain>
    </source>
</reference>
<keyword evidence="2" id="KW-1185">Reference proteome</keyword>
<name>A0A397U0M3_9GLOM</name>
<dbReference type="EMBL" id="QKWP01002331">
    <property type="protein sequence ID" value="RIB03740.1"/>
    <property type="molecule type" value="Genomic_DNA"/>
</dbReference>
<organism evidence="1 2">
    <name type="scientific">Gigaspora rosea</name>
    <dbReference type="NCBI Taxonomy" id="44941"/>
    <lineage>
        <taxon>Eukaryota</taxon>
        <taxon>Fungi</taxon>
        <taxon>Fungi incertae sedis</taxon>
        <taxon>Mucoromycota</taxon>
        <taxon>Glomeromycotina</taxon>
        <taxon>Glomeromycetes</taxon>
        <taxon>Diversisporales</taxon>
        <taxon>Gigasporaceae</taxon>
        <taxon>Gigaspora</taxon>
    </lineage>
</organism>
<proteinExistence type="predicted"/>